<accession>A0A6S6LZB6</accession>
<evidence type="ECO:0000313" key="2">
    <source>
        <dbReference type="Proteomes" id="UP000515472"/>
    </source>
</evidence>
<dbReference type="AlphaFoldDB" id="A0A6S6LZB6"/>
<organism evidence="1 2">
    <name type="scientific">Citrifermentans bremense</name>
    <dbReference type="NCBI Taxonomy" id="60035"/>
    <lineage>
        <taxon>Bacteria</taxon>
        <taxon>Pseudomonadati</taxon>
        <taxon>Thermodesulfobacteriota</taxon>
        <taxon>Desulfuromonadia</taxon>
        <taxon>Geobacterales</taxon>
        <taxon>Geobacteraceae</taxon>
        <taxon>Citrifermentans</taxon>
    </lineage>
</organism>
<dbReference type="KEGG" id="gbn:GEOBRER4_10800"/>
<dbReference type="RefSeq" id="WP_185244560.1">
    <property type="nucleotide sequence ID" value="NZ_AP023213.1"/>
</dbReference>
<gene>
    <name evidence="1" type="ORF">GEOBRER4_n1122</name>
</gene>
<keyword evidence="2" id="KW-1185">Reference proteome</keyword>
<proteinExistence type="predicted"/>
<protein>
    <submittedName>
        <fullName evidence="1">Uncharacterized protein</fullName>
    </submittedName>
</protein>
<evidence type="ECO:0000313" key="1">
    <source>
        <dbReference type="EMBL" id="BCG46330.1"/>
    </source>
</evidence>
<reference evidence="1 2" key="1">
    <citation type="submission" date="2020-06" db="EMBL/GenBank/DDBJ databases">
        <title>Interaction of electrochemicaly active bacteria, Geobacter bremensis R4 on different carbon anode.</title>
        <authorList>
            <person name="Meng L."/>
            <person name="Yoshida N."/>
        </authorList>
    </citation>
    <scope>NUCLEOTIDE SEQUENCE [LARGE SCALE GENOMIC DNA]</scope>
    <source>
        <strain evidence="1 2">R4</strain>
    </source>
</reference>
<sequence>MALDGAAELKLESGGTQLFSLYDINRLDPPEKEEIYRSLLPARLKQMLREWGGSVEVIAPNGLRFVRLQARRSPGDPDPVFFLELCDTHHGQMELCFCVIADPAAPRFDVDLDPQGRNNVFATMGRNLAEEERAMVAGLFPNQTRSGLRMFGEFLPLLELFTARLGMDLIMAEPLTYDNAIRYEKYGFDYLVGKRLMQEIDEGFQPGGVLYRRLDGSTPFRRPGMEKTVMGRSWAIHDGIMDEPWDGVRIYKSIGVHAGVNTFPGRESQVL</sequence>
<dbReference type="Proteomes" id="UP000515472">
    <property type="component" value="Chromosome"/>
</dbReference>
<dbReference type="EMBL" id="AP023213">
    <property type="protein sequence ID" value="BCG46330.1"/>
    <property type="molecule type" value="Genomic_DNA"/>
</dbReference>
<name>A0A6S6LZB6_9BACT</name>